<dbReference type="Proteomes" id="UP000185604">
    <property type="component" value="Unassembled WGS sequence"/>
</dbReference>
<evidence type="ECO:0000313" key="3">
    <source>
        <dbReference type="Proteomes" id="UP000185604"/>
    </source>
</evidence>
<evidence type="ECO:0000313" key="4">
    <source>
        <dbReference type="Proteomes" id="UP000429980"/>
    </source>
</evidence>
<evidence type="ECO:0000313" key="2">
    <source>
        <dbReference type="EMBL" id="TWL45616.1"/>
    </source>
</evidence>
<dbReference type="EMBL" id="NILF01000002">
    <property type="protein sequence ID" value="TWL45616.1"/>
    <property type="molecule type" value="Genomic_DNA"/>
</dbReference>
<dbReference type="Proteomes" id="UP000429980">
    <property type="component" value="Unassembled WGS sequence"/>
</dbReference>
<name>A0A6I7UHN8_9BACI</name>
<reference evidence="2 4" key="2">
    <citation type="submission" date="2019-06" db="EMBL/GenBank/DDBJ databases">
        <title>Genome sequence analysis of &gt;100 Bacillus licheniformis strains suggests intrinsic resistance to this species.</title>
        <authorList>
            <person name="Wels M."/>
            <person name="Siezen R.J."/>
            <person name="Johansen E."/>
            <person name="Stuer-Lauridsen B."/>
            <person name="Bjerre K."/>
            <person name="Nielsen B.K.K."/>
        </authorList>
    </citation>
    <scope>NUCLEOTIDE SEQUENCE [LARGE SCALE GENOMIC DNA]</scope>
    <source>
        <strain evidence="2 4">BAC-15381</strain>
    </source>
</reference>
<proteinExistence type="predicted"/>
<gene>
    <name evidence="1" type="ORF">B4121_1018</name>
    <name evidence="2" type="ORF">CHCC15381_4463</name>
</gene>
<dbReference type="AlphaFoldDB" id="A0A6I7UHN8"/>
<accession>A0A6I7UHN8</accession>
<keyword evidence="4" id="KW-1185">Reference proteome</keyword>
<comment type="caution">
    <text evidence="1">The sequence shown here is derived from an EMBL/GenBank/DDBJ whole genome shotgun (WGS) entry which is preliminary data.</text>
</comment>
<organism evidence="1 3">
    <name type="scientific">Bacillus paralicheniformis</name>
    <dbReference type="NCBI Taxonomy" id="1648923"/>
    <lineage>
        <taxon>Bacteria</taxon>
        <taxon>Bacillati</taxon>
        <taxon>Bacillota</taxon>
        <taxon>Bacilli</taxon>
        <taxon>Bacillales</taxon>
        <taxon>Bacillaceae</taxon>
        <taxon>Bacillus</taxon>
    </lineage>
</organism>
<dbReference type="EMBL" id="LKPO01000004">
    <property type="protein sequence ID" value="OLF96807.1"/>
    <property type="molecule type" value="Genomic_DNA"/>
</dbReference>
<sequence>MFICHVLITLSILTAHRKNNLKKAVNNKKQNGVNERWFSG</sequence>
<evidence type="ECO:0000313" key="1">
    <source>
        <dbReference type="EMBL" id="OLF96807.1"/>
    </source>
</evidence>
<protein>
    <submittedName>
        <fullName evidence="1">Uncharacterized protein</fullName>
    </submittedName>
</protein>
<reference evidence="1 3" key="1">
    <citation type="journal article" date="2016" name="Front. Microbiol.">
        <title>High-Level Heat Resistance of Spores of Bacillus amyloliquefaciens and Bacillus licheniformis Results from the Presence of a spoVA Operon in a Tn1546 Transposon.</title>
        <authorList>
            <person name="Berendsen E.M."/>
            <person name="Koning R.A."/>
            <person name="Boekhorst J."/>
            <person name="de Jong A."/>
            <person name="Kuipers O.P."/>
            <person name="Wells-Bennik M.H."/>
        </authorList>
    </citation>
    <scope>NUCLEOTIDE SEQUENCE [LARGE SCALE GENOMIC DNA]</scope>
    <source>
        <strain evidence="1 3">B4121</strain>
    </source>
</reference>